<feature type="compositionally biased region" description="Low complexity" evidence="1">
    <location>
        <begin position="70"/>
        <end position="85"/>
    </location>
</feature>
<feature type="compositionally biased region" description="Low complexity" evidence="1">
    <location>
        <begin position="22"/>
        <end position="33"/>
    </location>
</feature>
<dbReference type="AlphaFoldDB" id="A0A9P5YCN0"/>
<feature type="region of interest" description="Disordered" evidence="1">
    <location>
        <begin position="192"/>
        <end position="433"/>
    </location>
</feature>
<feature type="compositionally biased region" description="Polar residues" evidence="1">
    <location>
        <begin position="200"/>
        <end position="217"/>
    </location>
</feature>
<comment type="caution">
    <text evidence="2">The sequence shown here is derived from an EMBL/GenBank/DDBJ whole genome shotgun (WGS) entry which is preliminary data.</text>
</comment>
<proteinExistence type="predicted"/>
<feature type="compositionally biased region" description="Low complexity" evidence="1">
    <location>
        <begin position="225"/>
        <end position="241"/>
    </location>
</feature>
<keyword evidence="3" id="KW-1185">Reference proteome</keyword>
<protein>
    <submittedName>
        <fullName evidence="2">Uncharacterized protein</fullName>
    </submittedName>
</protein>
<feature type="region of interest" description="Disordered" evidence="1">
    <location>
        <begin position="550"/>
        <end position="606"/>
    </location>
</feature>
<feature type="compositionally biased region" description="Basic residues" evidence="1">
    <location>
        <begin position="88"/>
        <end position="100"/>
    </location>
</feature>
<dbReference type="Proteomes" id="UP000807353">
    <property type="component" value="Unassembled WGS sequence"/>
</dbReference>
<evidence type="ECO:0000313" key="3">
    <source>
        <dbReference type="Proteomes" id="UP000807353"/>
    </source>
</evidence>
<feature type="compositionally biased region" description="Pro residues" evidence="1">
    <location>
        <begin position="483"/>
        <end position="503"/>
    </location>
</feature>
<feature type="compositionally biased region" description="Low complexity" evidence="1">
    <location>
        <begin position="314"/>
        <end position="335"/>
    </location>
</feature>
<organism evidence="2 3">
    <name type="scientific">Collybia nuda</name>
    <dbReference type="NCBI Taxonomy" id="64659"/>
    <lineage>
        <taxon>Eukaryota</taxon>
        <taxon>Fungi</taxon>
        <taxon>Dikarya</taxon>
        <taxon>Basidiomycota</taxon>
        <taxon>Agaricomycotina</taxon>
        <taxon>Agaricomycetes</taxon>
        <taxon>Agaricomycetidae</taxon>
        <taxon>Agaricales</taxon>
        <taxon>Tricholomatineae</taxon>
        <taxon>Clitocybaceae</taxon>
        <taxon>Collybia</taxon>
    </lineage>
</organism>
<feature type="compositionally biased region" description="Low complexity" evidence="1">
    <location>
        <begin position="353"/>
        <end position="362"/>
    </location>
</feature>
<feature type="compositionally biased region" description="Basic and acidic residues" evidence="1">
    <location>
        <begin position="597"/>
        <end position="606"/>
    </location>
</feature>
<feature type="compositionally biased region" description="Basic and acidic residues" evidence="1">
    <location>
        <begin position="553"/>
        <end position="564"/>
    </location>
</feature>
<feature type="compositionally biased region" description="Pro residues" evidence="1">
    <location>
        <begin position="11"/>
        <end position="21"/>
    </location>
</feature>
<feature type="compositionally biased region" description="Basic and acidic residues" evidence="1">
    <location>
        <begin position="258"/>
        <end position="275"/>
    </location>
</feature>
<evidence type="ECO:0000313" key="2">
    <source>
        <dbReference type="EMBL" id="KAF9465421.1"/>
    </source>
</evidence>
<feature type="region of interest" description="Disordered" evidence="1">
    <location>
        <begin position="1"/>
        <end position="174"/>
    </location>
</feature>
<feature type="compositionally biased region" description="Acidic residues" evidence="1">
    <location>
        <begin position="246"/>
        <end position="255"/>
    </location>
</feature>
<feature type="region of interest" description="Disordered" evidence="1">
    <location>
        <begin position="478"/>
        <end position="520"/>
    </location>
</feature>
<evidence type="ECO:0000256" key="1">
    <source>
        <dbReference type="SAM" id="MobiDB-lite"/>
    </source>
</evidence>
<accession>A0A9P5YCN0</accession>
<sequence length="664" mass="71048">MATANDDSNPQYPPPQQPYYYPPQSAAGSSSEGANGGRHVRYADEGVVPARPRSREQPAQRIGGGRSGRRTGTGTSPSSSLGISIFRNKNKEKRNGKKKSNVVVDDSTSDDEPQLQPVRKKPVEEVAYRGQAGGSRSGRGLSIPIPISRSTDKSKSKFKGKGISSPIRFDEGSETGSVLSIGLGVPAEQWERERGLSPLSKRTFSPDTLHSLRSQPIHSLPILGTASRAGSSSMTSSSGSRLGAWSEEDEEEDNIQSDSREGMRASPDRGSDETFRRHHPPPHYSTIQAPSIDPRIYGGMNKRGGARPLPLRPESPMLSPSSNSPSSPQSSSPASTITARAWPMPPRPAYAQSVSSGSSSSMPPTPPTHHLDLYSRNSRSKSPGPVHGLGLSTSPAMVPWGAPGLGTRSEGSLHNPTIEIPGNAGRNSNEPGIVSGVVNGVDAAGRPYQYTYQYQSSSGAPPSHGELMAALAPSQHLHASPIYPSPPPTSLPPQFPRPPPPTQLPLQQPIGPKSQQRSVPKRLVVSGIGAPGADDVQFDFDRALNEMHLVGSGDDKSDEGHGGDDGNDSDVDPVLSQTRSNQRQSRGRGRGGAKSPGDQHQRPDRDREEAVIQWCRGFGEVLEVRRRGQGCLMIEFLKEGMVDYICRSQQVYIKGAGKVDLGWC</sequence>
<gene>
    <name evidence="2" type="ORF">BDZ94DRAFT_1253753</name>
</gene>
<reference evidence="2" key="1">
    <citation type="submission" date="2020-11" db="EMBL/GenBank/DDBJ databases">
        <authorList>
            <consortium name="DOE Joint Genome Institute"/>
            <person name="Ahrendt S."/>
            <person name="Riley R."/>
            <person name="Andreopoulos W."/>
            <person name="Labutti K."/>
            <person name="Pangilinan J."/>
            <person name="Ruiz-Duenas F.J."/>
            <person name="Barrasa J.M."/>
            <person name="Sanchez-Garcia M."/>
            <person name="Camarero S."/>
            <person name="Miyauchi S."/>
            <person name="Serrano A."/>
            <person name="Linde D."/>
            <person name="Babiker R."/>
            <person name="Drula E."/>
            <person name="Ayuso-Fernandez I."/>
            <person name="Pacheco R."/>
            <person name="Padilla G."/>
            <person name="Ferreira P."/>
            <person name="Barriuso J."/>
            <person name="Kellner H."/>
            <person name="Castanera R."/>
            <person name="Alfaro M."/>
            <person name="Ramirez L."/>
            <person name="Pisabarro A.G."/>
            <person name="Kuo A."/>
            <person name="Tritt A."/>
            <person name="Lipzen A."/>
            <person name="He G."/>
            <person name="Yan M."/>
            <person name="Ng V."/>
            <person name="Cullen D."/>
            <person name="Martin F."/>
            <person name="Rosso M.-N."/>
            <person name="Henrissat B."/>
            <person name="Hibbett D."/>
            <person name="Martinez A.T."/>
            <person name="Grigoriev I.V."/>
        </authorList>
    </citation>
    <scope>NUCLEOTIDE SEQUENCE</scope>
    <source>
        <strain evidence="2">CBS 247.69</strain>
    </source>
</reference>
<name>A0A9P5YCN0_9AGAR</name>
<dbReference type="EMBL" id="MU150247">
    <property type="protein sequence ID" value="KAF9465421.1"/>
    <property type="molecule type" value="Genomic_DNA"/>
</dbReference>